<accession>A0ACB8CI85</accession>
<reference evidence="1" key="1">
    <citation type="submission" date="2020-05" db="EMBL/GenBank/DDBJ databases">
        <title>Large-scale comparative analyses of tick genomes elucidate their genetic diversity and vector capacities.</title>
        <authorList>
            <person name="Jia N."/>
            <person name="Wang J."/>
            <person name="Shi W."/>
            <person name="Du L."/>
            <person name="Sun Y."/>
            <person name="Zhan W."/>
            <person name="Jiang J."/>
            <person name="Wang Q."/>
            <person name="Zhang B."/>
            <person name="Ji P."/>
            <person name="Sakyi L.B."/>
            <person name="Cui X."/>
            <person name="Yuan T."/>
            <person name="Jiang B."/>
            <person name="Yang W."/>
            <person name="Lam T.T.-Y."/>
            <person name="Chang Q."/>
            <person name="Ding S."/>
            <person name="Wang X."/>
            <person name="Zhu J."/>
            <person name="Ruan X."/>
            <person name="Zhao L."/>
            <person name="Wei J."/>
            <person name="Que T."/>
            <person name="Du C."/>
            <person name="Cheng J."/>
            <person name="Dai P."/>
            <person name="Han X."/>
            <person name="Huang E."/>
            <person name="Gao Y."/>
            <person name="Liu J."/>
            <person name="Shao H."/>
            <person name="Ye R."/>
            <person name="Li L."/>
            <person name="Wei W."/>
            <person name="Wang X."/>
            <person name="Wang C."/>
            <person name="Yang T."/>
            <person name="Huo Q."/>
            <person name="Li W."/>
            <person name="Guo W."/>
            <person name="Chen H."/>
            <person name="Zhou L."/>
            <person name="Ni X."/>
            <person name="Tian J."/>
            <person name="Zhou Y."/>
            <person name="Sheng Y."/>
            <person name="Liu T."/>
            <person name="Pan Y."/>
            <person name="Xia L."/>
            <person name="Li J."/>
            <person name="Zhao F."/>
            <person name="Cao W."/>
        </authorList>
    </citation>
    <scope>NUCLEOTIDE SEQUENCE</scope>
    <source>
        <strain evidence="1">Dsil-2018</strain>
    </source>
</reference>
<proteinExistence type="predicted"/>
<gene>
    <name evidence="1" type="ORF">HPB49_024649</name>
</gene>
<keyword evidence="2" id="KW-1185">Reference proteome</keyword>
<sequence length="380" mass="42845">MAPEKARDLSCLIWKPCGIRVRKYSTETSPPFSFAIVACSFSWHVRHLAADDPVEEVEVAAVRCQPERIEDLCRATKFSRQELKFMYQGFKQVCPTGVVHENTFKEIYAQFFPHGDVSQYAHYLFQAFDQDHNGTITFQDFVVGLSALSRGAPVDKLRWAFQLYDLNGDGIISRDEMTDIIVSIHSLVGAPHHAHPSSSTGGGASSAGAGSGGPDDDDPDSVRDHANRVFQKLDLNQDGVVTIDEFIETCLKMAVNIQAAVARNVLEVSKVIEEQIDAEIEKLDKMADEDLEGLRQKRLDAMKKYEKKKREWLEKGHGEYTELTSEPEFFEACKGSEDVVVHFFRESTFRCKIVDKHLAILAKKHVETRFCKISVDRVPD</sequence>
<name>A0ACB8CI85_DERSI</name>
<dbReference type="Proteomes" id="UP000821865">
    <property type="component" value="Chromosome 7"/>
</dbReference>
<organism evidence="1 2">
    <name type="scientific">Dermacentor silvarum</name>
    <name type="common">Tick</name>
    <dbReference type="NCBI Taxonomy" id="543639"/>
    <lineage>
        <taxon>Eukaryota</taxon>
        <taxon>Metazoa</taxon>
        <taxon>Ecdysozoa</taxon>
        <taxon>Arthropoda</taxon>
        <taxon>Chelicerata</taxon>
        <taxon>Arachnida</taxon>
        <taxon>Acari</taxon>
        <taxon>Parasitiformes</taxon>
        <taxon>Ixodida</taxon>
        <taxon>Ixodoidea</taxon>
        <taxon>Ixodidae</taxon>
        <taxon>Rhipicephalinae</taxon>
        <taxon>Dermacentor</taxon>
    </lineage>
</organism>
<dbReference type="EMBL" id="CM023476">
    <property type="protein sequence ID" value="KAH7942495.1"/>
    <property type="molecule type" value="Genomic_DNA"/>
</dbReference>
<evidence type="ECO:0000313" key="2">
    <source>
        <dbReference type="Proteomes" id="UP000821865"/>
    </source>
</evidence>
<comment type="caution">
    <text evidence="1">The sequence shown here is derived from an EMBL/GenBank/DDBJ whole genome shotgun (WGS) entry which is preliminary data.</text>
</comment>
<protein>
    <submittedName>
        <fullName evidence="1">Uncharacterized protein</fullName>
    </submittedName>
</protein>
<evidence type="ECO:0000313" key="1">
    <source>
        <dbReference type="EMBL" id="KAH7942495.1"/>
    </source>
</evidence>